<dbReference type="EMBL" id="DF237067">
    <property type="protein sequence ID" value="GAQ82644.1"/>
    <property type="molecule type" value="Genomic_DNA"/>
</dbReference>
<accession>A0A1Y1HVI8</accession>
<reference evidence="2 3" key="1">
    <citation type="journal article" date="2014" name="Nat. Commun.">
        <title>Klebsormidium flaccidum genome reveals primary factors for plant terrestrial adaptation.</title>
        <authorList>
            <person name="Hori K."/>
            <person name="Maruyama F."/>
            <person name="Fujisawa T."/>
            <person name="Togashi T."/>
            <person name="Yamamoto N."/>
            <person name="Seo M."/>
            <person name="Sato S."/>
            <person name="Yamada T."/>
            <person name="Mori H."/>
            <person name="Tajima N."/>
            <person name="Moriyama T."/>
            <person name="Ikeuchi M."/>
            <person name="Watanabe M."/>
            <person name="Wada H."/>
            <person name="Kobayashi K."/>
            <person name="Saito M."/>
            <person name="Masuda T."/>
            <person name="Sasaki-Sekimoto Y."/>
            <person name="Mashiguchi K."/>
            <person name="Awai K."/>
            <person name="Shimojima M."/>
            <person name="Masuda S."/>
            <person name="Iwai M."/>
            <person name="Nobusawa T."/>
            <person name="Narise T."/>
            <person name="Kondo S."/>
            <person name="Saito H."/>
            <person name="Sato R."/>
            <person name="Murakawa M."/>
            <person name="Ihara Y."/>
            <person name="Oshima-Yamada Y."/>
            <person name="Ohtaka K."/>
            <person name="Satoh M."/>
            <person name="Sonobe K."/>
            <person name="Ishii M."/>
            <person name="Ohtani R."/>
            <person name="Kanamori-Sato M."/>
            <person name="Honoki R."/>
            <person name="Miyazaki D."/>
            <person name="Mochizuki H."/>
            <person name="Umetsu J."/>
            <person name="Higashi K."/>
            <person name="Shibata D."/>
            <person name="Kamiya Y."/>
            <person name="Sato N."/>
            <person name="Nakamura Y."/>
            <person name="Tabata S."/>
            <person name="Ida S."/>
            <person name="Kurokawa K."/>
            <person name="Ohta H."/>
        </authorList>
    </citation>
    <scope>NUCLEOTIDE SEQUENCE [LARGE SCALE GENOMIC DNA]</scope>
    <source>
        <strain evidence="2 3">NIES-2285</strain>
    </source>
</reference>
<proteinExistence type="predicted"/>
<dbReference type="AlphaFoldDB" id="A0A1Y1HVI8"/>
<evidence type="ECO:0000256" key="1">
    <source>
        <dbReference type="SAM" id="MobiDB-lite"/>
    </source>
</evidence>
<protein>
    <submittedName>
        <fullName evidence="2">Uncharacterized protein</fullName>
    </submittedName>
</protein>
<organism evidence="2 3">
    <name type="scientific">Klebsormidium nitens</name>
    <name type="common">Green alga</name>
    <name type="synonym">Ulothrix nitens</name>
    <dbReference type="NCBI Taxonomy" id="105231"/>
    <lineage>
        <taxon>Eukaryota</taxon>
        <taxon>Viridiplantae</taxon>
        <taxon>Streptophyta</taxon>
        <taxon>Klebsormidiophyceae</taxon>
        <taxon>Klebsormidiales</taxon>
        <taxon>Klebsormidiaceae</taxon>
        <taxon>Klebsormidium</taxon>
    </lineage>
</organism>
<sequence>MSKMESSIRKRVHVPTELLHPASEGSGNVEPVAHDPPKLTHFVEQGARKVEFLVRCALVTVRNTAESSLGTVADIVTSVYEKFFAPAPNVHRIHKAGTSACPPLPVSQQPENFVPEFHPDNLSLDDSLLATYEVVAFSDSHPSESFPTQLPFDLIGRSWTSIQHLLAYFMGVPKFSLQQG</sequence>
<name>A0A1Y1HVI8_KLENI</name>
<keyword evidence="3" id="KW-1185">Reference proteome</keyword>
<feature type="region of interest" description="Disordered" evidence="1">
    <location>
        <begin position="1"/>
        <end position="30"/>
    </location>
</feature>
<evidence type="ECO:0000313" key="3">
    <source>
        <dbReference type="Proteomes" id="UP000054558"/>
    </source>
</evidence>
<evidence type="ECO:0000313" key="2">
    <source>
        <dbReference type="EMBL" id="GAQ82644.1"/>
    </source>
</evidence>
<dbReference type="Proteomes" id="UP000054558">
    <property type="component" value="Unassembled WGS sequence"/>
</dbReference>
<gene>
    <name evidence="2" type="ORF">KFL_001180230</name>
</gene>